<gene>
    <name evidence="13" type="primary">secG</name>
    <name evidence="13" type="ORF">EGK74_07775</name>
</gene>
<dbReference type="PANTHER" id="PTHR34182">
    <property type="entry name" value="PROTEIN-EXPORT MEMBRANE PROTEIN SECG"/>
    <property type="match status" value="1"/>
</dbReference>
<name>A0A3N4MZ89_9NEIS</name>
<evidence type="ECO:0000256" key="3">
    <source>
        <dbReference type="ARBA" id="ARBA00017876"/>
    </source>
</evidence>
<evidence type="ECO:0000256" key="10">
    <source>
        <dbReference type="ARBA" id="ARBA00023136"/>
    </source>
</evidence>
<evidence type="ECO:0000256" key="12">
    <source>
        <dbReference type="SAM" id="MobiDB-lite"/>
    </source>
</evidence>
<dbReference type="PANTHER" id="PTHR34182:SF1">
    <property type="entry name" value="PROTEIN-EXPORT MEMBRANE PROTEIN SECG"/>
    <property type="match status" value="1"/>
</dbReference>
<dbReference type="InterPro" id="IPR004692">
    <property type="entry name" value="SecG"/>
</dbReference>
<comment type="caution">
    <text evidence="13">The sequence shown here is derived from an EMBL/GenBank/DDBJ whole genome shotgun (WGS) entry which is preliminary data.</text>
</comment>
<keyword evidence="9 11" id="KW-0811">Translocation</keyword>
<keyword evidence="14" id="KW-1185">Reference proteome</keyword>
<evidence type="ECO:0000256" key="4">
    <source>
        <dbReference type="ARBA" id="ARBA00022448"/>
    </source>
</evidence>
<accession>A0A3N4MZ89</accession>
<dbReference type="PRINTS" id="PR01651">
    <property type="entry name" value="SECGEXPORT"/>
</dbReference>
<sequence length="123" mass="12482">MEAFKTVIWIVNIISALAVIVLVLLQHGKGADAGATFGSGSGSAQGVFGSGGNANFLTRSTAIAATVFFATCMAMVYIHSNTTRHGLDFSTVQQSQPAQTAPASSNINTAPAAPAPASPRSSK</sequence>
<evidence type="ECO:0000256" key="1">
    <source>
        <dbReference type="ARBA" id="ARBA00004651"/>
    </source>
</evidence>
<evidence type="ECO:0000256" key="11">
    <source>
        <dbReference type="RuleBase" id="RU365087"/>
    </source>
</evidence>
<keyword evidence="8 11" id="KW-1133">Transmembrane helix</keyword>
<dbReference type="Proteomes" id="UP000272412">
    <property type="component" value="Unassembled WGS sequence"/>
</dbReference>
<comment type="function">
    <text evidence="11">Involved in protein export. Participates in an early event of protein translocation.</text>
</comment>
<dbReference type="GO" id="GO:0009306">
    <property type="term" value="P:protein secretion"/>
    <property type="evidence" value="ECO:0007669"/>
    <property type="project" value="UniProtKB-UniRule"/>
</dbReference>
<evidence type="ECO:0000313" key="13">
    <source>
        <dbReference type="EMBL" id="RPD86796.1"/>
    </source>
</evidence>
<keyword evidence="4 11" id="KW-0813">Transport</keyword>
<feature type="transmembrane region" description="Helical" evidence="11">
    <location>
        <begin position="56"/>
        <end position="78"/>
    </location>
</feature>
<protein>
    <recommendedName>
        <fullName evidence="3 11">Protein-export membrane protein SecG</fullName>
    </recommendedName>
</protein>
<comment type="similarity">
    <text evidence="2 11">Belongs to the SecG family.</text>
</comment>
<dbReference type="AlphaFoldDB" id="A0A3N4MZ89"/>
<feature type="compositionally biased region" description="Low complexity" evidence="12">
    <location>
        <begin position="90"/>
        <end position="112"/>
    </location>
</feature>
<keyword evidence="6 11" id="KW-0812">Transmembrane</keyword>
<dbReference type="RefSeq" id="WP_096294599.1">
    <property type="nucleotide sequence ID" value="NZ_CP023429.1"/>
</dbReference>
<evidence type="ECO:0000256" key="2">
    <source>
        <dbReference type="ARBA" id="ARBA00008445"/>
    </source>
</evidence>
<evidence type="ECO:0000313" key="14">
    <source>
        <dbReference type="Proteomes" id="UP000272412"/>
    </source>
</evidence>
<dbReference type="GO" id="GO:0015450">
    <property type="term" value="F:protein-transporting ATPase activity"/>
    <property type="evidence" value="ECO:0007669"/>
    <property type="project" value="UniProtKB-UniRule"/>
</dbReference>
<reference evidence="13 14" key="1">
    <citation type="submission" date="2018-11" db="EMBL/GenBank/DDBJ databases">
        <title>Neisseria weixii sp. nov. isolated from the rectal contents of plateau pika (Ochotona cruzoniae).</title>
        <authorList>
            <person name="Zhang G."/>
        </authorList>
    </citation>
    <scope>NUCLEOTIDE SEQUENCE [LARGE SCALE GENOMIC DNA]</scope>
    <source>
        <strain evidence="13 14">10009</strain>
    </source>
</reference>
<dbReference type="GO" id="GO:0065002">
    <property type="term" value="P:intracellular protein transmembrane transport"/>
    <property type="evidence" value="ECO:0007669"/>
    <property type="project" value="TreeGrafter"/>
</dbReference>
<evidence type="ECO:0000256" key="9">
    <source>
        <dbReference type="ARBA" id="ARBA00023010"/>
    </source>
</evidence>
<keyword evidence="10 11" id="KW-0472">Membrane</keyword>
<dbReference type="NCBIfam" id="TIGR00810">
    <property type="entry name" value="secG"/>
    <property type="match status" value="1"/>
</dbReference>
<dbReference type="OrthoDB" id="8566211at2"/>
<dbReference type="KEGG" id="nwx:CGZ65_01860"/>
<evidence type="ECO:0000256" key="5">
    <source>
        <dbReference type="ARBA" id="ARBA00022475"/>
    </source>
</evidence>
<keyword evidence="5 11" id="KW-1003">Cell membrane</keyword>
<evidence type="ECO:0000256" key="7">
    <source>
        <dbReference type="ARBA" id="ARBA00022927"/>
    </source>
</evidence>
<dbReference type="Pfam" id="PF03840">
    <property type="entry name" value="SecG"/>
    <property type="match status" value="1"/>
</dbReference>
<dbReference type="GO" id="GO:0005886">
    <property type="term" value="C:plasma membrane"/>
    <property type="evidence" value="ECO:0007669"/>
    <property type="project" value="UniProtKB-SubCell"/>
</dbReference>
<keyword evidence="7 11" id="KW-0653">Protein transport</keyword>
<dbReference type="EMBL" id="RPFL01000018">
    <property type="protein sequence ID" value="RPD86796.1"/>
    <property type="molecule type" value="Genomic_DNA"/>
</dbReference>
<comment type="subcellular location">
    <subcellularLocation>
        <location evidence="1 11">Cell membrane</location>
        <topology evidence="1 11">Multi-pass membrane protein</topology>
    </subcellularLocation>
</comment>
<evidence type="ECO:0000256" key="8">
    <source>
        <dbReference type="ARBA" id="ARBA00022989"/>
    </source>
</evidence>
<proteinExistence type="inferred from homology"/>
<evidence type="ECO:0000256" key="6">
    <source>
        <dbReference type="ARBA" id="ARBA00022692"/>
    </source>
</evidence>
<feature type="region of interest" description="Disordered" evidence="12">
    <location>
        <begin position="89"/>
        <end position="123"/>
    </location>
</feature>
<feature type="transmembrane region" description="Helical" evidence="11">
    <location>
        <begin position="7"/>
        <end position="25"/>
    </location>
</feature>
<dbReference type="GO" id="GO:0043952">
    <property type="term" value="P:protein transport by the Sec complex"/>
    <property type="evidence" value="ECO:0007669"/>
    <property type="project" value="TreeGrafter"/>
</dbReference>
<organism evidence="13 14">
    <name type="scientific">Neisseria weixii</name>
    <dbReference type="NCBI Taxonomy" id="1853276"/>
    <lineage>
        <taxon>Bacteria</taxon>
        <taxon>Pseudomonadati</taxon>
        <taxon>Pseudomonadota</taxon>
        <taxon>Betaproteobacteria</taxon>
        <taxon>Neisseriales</taxon>
        <taxon>Neisseriaceae</taxon>
        <taxon>Neisseria</taxon>
    </lineage>
</organism>